<dbReference type="SUPFAM" id="SSF54427">
    <property type="entry name" value="NTF2-like"/>
    <property type="match status" value="1"/>
</dbReference>
<keyword evidence="2" id="KW-1185">Reference proteome</keyword>
<dbReference type="Gene3D" id="3.10.450.50">
    <property type="match status" value="1"/>
</dbReference>
<dbReference type="RefSeq" id="WP_189137656.1">
    <property type="nucleotide sequence ID" value="NZ_BMNK01000002.1"/>
</dbReference>
<comment type="caution">
    <text evidence="1">The sequence shown here is derived from an EMBL/GenBank/DDBJ whole genome shotgun (WGS) entry which is preliminary data.</text>
</comment>
<proteinExistence type="predicted"/>
<reference evidence="1" key="1">
    <citation type="journal article" date="2014" name="Int. J. Syst. Evol. Microbiol.">
        <title>Complete genome sequence of Corynebacterium casei LMG S-19264T (=DSM 44701T), isolated from a smear-ripened cheese.</title>
        <authorList>
            <consortium name="US DOE Joint Genome Institute (JGI-PGF)"/>
            <person name="Walter F."/>
            <person name="Albersmeier A."/>
            <person name="Kalinowski J."/>
            <person name="Ruckert C."/>
        </authorList>
    </citation>
    <scope>NUCLEOTIDE SEQUENCE</scope>
    <source>
        <strain evidence="1">CGMCC 4.7430</strain>
    </source>
</reference>
<dbReference type="Proteomes" id="UP000660745">
    <property type="component" value="Unassembled WGS sequence"/>
</dbReference>
<reference evidence="1" key="2">
    <citation type="submission" date="2020-09" db="EMBL/GenBank/DDBJ databases">
        <authorList>
            <person name="Sun Q."/>
            <person name="Zhou Y."/>
        </authorList>
    </citation>
    <scope>NUCLEOTIDE SEQUENCE</scope>
    <source>
        <strain evidence="1">CGMCC 4.7430</strain>
    </source>
</reference>
<evidence type="ECO:0000313" key="2">
    <source>
        <dbReference type="Proteomes" id="UP000660745"/>
    </source>
</evidence>
<evidence type="ECO:0008006" key="3">
    <source>
        <dbReference type="Google" id="ProtNLM"/>
    </source>
</evidence>
<name>A0A918A0T1_9ACTN</name>
<dbReference type="InterPro" id="IPR032710">
    <property type="entry name" value="NTF2-like_dom_sf"/>
</dbReference>
<gene>
    <name evidence="1" type="ORF">GCM10012278_14160</name>
</gene>
<dbReference type="AlphaFoldDB" id="A0A918A0T1"/>
<accession>A0A918A0T1</accession>
<protein>
    <recommendedName>
        <fullName evidence="3">Nuclear transport factor 2 family protein</fullName>
    </recommendedName>
</protein>
<evidence type="ECO:0000313" key="1">
    <source>
        <dbReference type="EMBL" id="GGP03339.1"/>
    </source>
</evidence>
<sequence>MPDIDPQDLADRYIAIWVEPDAELRRKAIQELWAEDGAHILQPPQEIREVAAKLGFDRPTLEAHGHGEIELRVTRSYADFVAPGEFTFRPAGDAVRLKDVIKFGWLMVPVGGGEPVGGGLDVLVLDRDGRIVEDYMFPGL</sequence>
<dbReference type="EMBL" id="BMNK01000002">
    <property type="protein sequence ID" value="GGP03339.1"/>
    <property type="molecule type" value="Genomic_DNA"/>
</dbReference>
<organism evidence="1 2">
    <name type="scientific">Nonomuraea glycinis</name>
    <dbReference type="NCBI Taxonomy" id="2047744"/>
    <lineage>
        <taxon>Bacteria</taxon>
        <taxon>Bacillati</taxon>
        <taxon>Actinomycetota</taxon>
        <taxon>Actinomycetes</taxon>
        <taxon>Streptosporangiales</taxon>
        <taxon>Streptosporangiaceae</taxon>
        <taxon>Nonomuraea</taxon>
    </lineage>
</organism>